<gene>
    <name evidence="1" type="ORF">RD792_005325</name>
</gene>
<evidence type="ECO:0000313" key="1">
    <source>
        <dbReference type="EMBL" id="KAK4489516.1"/>
    </source>
</evidence>
<evidence type="ECO:0000313" key="2">
    <source>
        <dbReference type="Proteomes" id="UP001291926"/>
    </source>
</evidence>
<accession>A0ABR0DKR7</accession>
<evidence type="ECO:0008006" key="3">
    <source>
        <dbReference type="Google" id="ProtNLM"/>
    </source>
</evidence>
<keyword evidence="2" id="KW-1185">Reference proteome</keyword>
<name>A0ABR0DKR7_9LAMI</name>
<organism evidence="1 2">
    <name type="scientific">Penstemon davidsonii</name>
    <dbReference type="NCBI Taxonomy" id="160366"/>
    <lineage>
        <taxon>Eukaryota</taxon>
        <taxon>Viridiplantae</taxon>
        <taxon>Streptophyta</taxon>
        <taxon>Embryophyta</taxon>
        <taxon>Tracheophyta</taxon>
        <taxon>Spermatophyta</taxon>
        <taxon>Magnoliopsida</taxon>
        <taxon>eudicotyledons</taxon>
        <taxon>Gunneridae</taxon>
        <taxon>Pentapetalae</taxon>
        <taxon>asterids</taxon>
        <taxon>lamiids</taxon>
        <taxon>Lamiales</taxon>
        <taxon>Plantaginaceae</taxon>
        <taxon>Cheloneae</taxon>
        <taxon>Penstemon</taxon>
    </lineage>
</organism>
<dbReference type="PANTHER" id="PTHR39741:SF2">
    <property type="entry name" value="F-BOX DOMAIN-CONTAINING PROTEIN"/>
    <property type="match status" value="1"/>
</dbReference>
<dbReference type="InterPro" id="IPR055336">
    <property type="entry name" value="At4g00755-like"/>
</dbReference>
<comment type="caution">
    <text evidence="1">The sequence shown here is derived from an EMBL/GenBank/DDBJ whole genome shotgun (WGS) entry which is preliminary data.</text>
</comment>
<sequence>MFPQASTFAHVVEVKRSVETVGTGMNDSSEWIQLEREHRVYASLTQGLISFPSKDCISDAICASSTDNYPEESIINTLEPSDRVDHRASYWSSQGARCLDAPETLIYKLAARLCLITEVHIHPFQAKAVRFHIGHPKVPLEPENDYSDEFLNVKEFLDDKFEWTYTSQEFPMAHENRLQKFRFPEPVLCIGGILKVELLGRVQTQESDGQYYIW</sequence>
<reference evidence="1 2" key="1">
    <citation type="journal article" date="2023" name="bioRxiv">
        <title>Genome report: Whole genome sequence and annotation of Penstemon davidsonii.</title>
        <authorList>
            <person name="Ostevik K.L."/>
            <person name="Alabady M."/>
            <person name="Zhang M."/>
            <person name="Rausher M.D."/>
        </authorList>
    </citation>
    <scope>NUCLEOTIDE SEQUENCE [LARGE SCALE GENOMIC DNA]</scope>
    <source>
        <strain evidence="1">DNT005</strain>
        <tissue evidence="1">Whole leaf</tissue>
    </source>
</reference>
<dbReference type="Proteomes" id="UP001291926">
    <property type="component" value="Unassembled WGS sequence"/>
</dbReference>
<dbReference type="EMBL" id="JAYDYQ010001088">
    <property type="protein sequence ID" value="KAK4489516.1"/>
    <property type="molecule type" value="Genomic_DNA"/>
</dbReference>
<protein>
    <recommendedName>
        <fullName evidence="3">F-box protein</fullName>
    </recommendedName>
</protein>
<dbReference type="PANTHER" id="PTHR39741">
    <property type="entry name" value="F-BOX DOMAIN CONTAINING PROTEIN, EXPRESSED"/>
    <property type="match status" value="1"/>
</dbReference>
<proteinExistence type="predicted"/>